<feature type="region of interest" description="Disordered" evidence="1">
    <location>
        <begin position="29"/>
        <end position="60"/>
    </location>
</feature>
<keyword evidence="2" id="KW-0732">Signal</keyword>
<keyword evidence="4" id="KW-1185">Reference proteome</keyword>
<evidence type="ECO:0000313" key="4">
    <source>
        <dbReference type="Proteomes" id="UP000636004"/>
    </source>
</evidence>
<name>A0A918QUD0_9FLAO</name>
<dbReference type="RefSeq" id="WP_189359423.1">
    <property type="nucleotide sequence ID" value="NZ_BMWZ01000002.1"/>
</dbReference>
<feature type="chain" id="PRO_5037229257" description="Collagen-like protein" evidence="2">
    <location>
        <begin position="26"/>
        <end position="173"/>
    </location>
</feature>
<feature type="signal peptide" evidence="2">
    <location>
        <begin position="1"/>
        <end position="25"/>
    </location>
</feature>
<accession>A0A918QUD0</accession>
<evidence type="ECO:0000256" key="1">
    <source>
        <dbReference type="SAM" id="MobiDB-lite"/>
    </source>
</evidence>
<dbReference type="Proteomes" id="UP000636004">
    <property type="component" value="Unassembled WGS sequence"/>
</dbReference>
<protein>
    <recommendedName>
        <fullName evidence="5">Collagen-like protein</fullName>
    </recommendedName>
</protein>
<evidence type="ECO:0000256" key="2">
    <source>
        <dbReference type="SAM" id="SignalP"/>
    </source>
</evidence>
<gene>
    <name evidence="3" type="ORF">GCM10007028_07280</name>
</gene>
<proteinExistence type="predicted"/>
<evidence type="ECO:0008006" key="5">
    <source>
        <dbReference type="Google" id="ProtNLM"/>
    </source>
</evidence>
<dbReference type="EMBL" id="BMWZ01000002">
    <property type="protein sequence ID" value="GGZ72793.1"/>
    <property type="molecule type" value="Genomic_DNA"/>
</dbReference>
<reference evidence="3" key="2">
    <citation type="submission" date="2020-09" db="EMBL/GenBank/DDBJ databases">
        <authorList>
            <person name="Sun Q."/>
            <person name="Kim S."/>
        </authorList>
    </citation>
    <scope>NUCLEOTIDE SEQUENCE</scope>
    <source>
        <strain evidence="3">KCTC 12710</strain>
    </source>
</reference>
<feature type="compositionally biased region" description="Low complexity" evidence="1">
    <location>
        <begin position="29"/>
        <end position="45"/>
    </location>
</feature>
<evidence type="ECO:0000313" key="3">
    <source>
        <dbReference type="EMBL" id="GGZ72793.1"/>
    </source>
</evidence>
<sequence length="173" mass="18338">MKTVLSKIKYIALSLMVVLAFSCSAEDGAPGEQGPQGVQGPQGAQGEKGDKGDPGESGSGGAISVLLENQTLTLGEMVFDVPQLTQDIFDNGLVYGYVTVEPTIWLSMPVTQLQNIGTEEEPVFASIVIIEIIGMQVGKVYINSLIEGPVDLRFVLINGTAAEANAYDINDFL</sequence>
<organism evidence="3 4">
    <name type="scientific">Algibacter mikhailovii</name>
    <dbReference type="NCBI Taxonomy" id="425498"/>
    <lineage>
        <taxon>Bacteria</taxon>
        <taxon>Pseudomonadati</taxon>
        <taxon>Bacteroidota</taxon>
        <taxon>Flavobacteriia</taxon>
        <taxon>Flavobacteriales</taxon>
        <taxon>Flavobacteriaceae</taxon>
        <taxon>Algibacter</taxon>
    </lineage>
</organism>
<dbReference type="AlphaFoldDB" id="A0A918QUD0"/>
<comment type="caution">
    <text evidence="3">The sequence shown here is derived from an EMBL/GenBank/DDBJ whole genome shotgun (WGS) entry which is preliminary data.</text>
</comment>
<dbReference type="PROSITE" id="PS51257">
    <property type="entry name" value="PROKAR_LIPOPROTEIN"/>
    <property type="match status" value="1"/>
</dbReference>
<dbReference type="Gene3D" id="1.20.5.320">
    <property type="entry name" value="6-Phosphogluconate Dehydrogenase, domain 3"/>
    <property type="match status" value="1"/>
</dbReference>
<reference evidence="3" key="1">
    <citation type="journal article" date="2014" name="Int. J. Syst. Evol. Microbiol.">
        <title>Complete genome sequence of Corynebacterium casei LMG S-19264T (=DSM 44701T), isolated from a smear-ripened cheese.</title>
        <authorList>
            <consortium name="US DOE Joint Genome Institute (JGI-PGF)"/>
            <person name="Walter F."/>
            <person name="Albersmeier A."/>
            <person name="Kalinowski J."/>
            <person name="Ruckert C."/>
        </authorList>
    </citation>
    <scope>NUCLEOTIDE SEQUENCE</scope>
    <source>
        <strain evidence="3">KCTC 12710</strain>
    </source>
</reference>